<name>A0ABU8Q7S1_9SPHN</name>
<protein>
    <submittedName>
        <fullName evidence="2">Polysaccharide pyruvyl transferase family protein</fullName>
        <ecNumber evidence="2">2.4.-.-</ecNumber>
    </submittedName>
</protein>
<keyword evidence="2" id="KW-0808">Transferase</keyword>
<reference evidence="2 3" key="1">
    <citation type="submission" date="2023-12" db="EMBL/GenBank/DDBJ databases">
        <title>Gut-associated functions are favored during microbiome assembly across C. elegans life.</title>
        <authorList>
            <person name="Zimmermann J."/>
        </authorList>
    </citation>
    <scope>NUCLEOTIDE SEQUENCE [LARGE SCALE GENOMIC DNA]</scope>
    <source>
        <strain evidence="2 3">JUb134</strain>
    </source>
</reference>
<dbReference type="InterPro" id="IPR007345">
    <property type="entry name" value="Polysacch_pyruvyl_Trfase"/>
</dbReference>
<dbReference type="Pfam" id="PF04230">
    <property type="entry name" value="PS_pyruv_trans"/>
    <property type="match status" value="1"/>
</dbReference>
<sequence length="437" mass="47967">MPNVFLIGDTSNRYNWGCRATTFQLRRMIEEVGTIAYALDTKFLNAPLTPAVQTVEKHPQNTIHELGKSYPPFLKTIAQRAIFKLSPLSLARIRALATHISPSSLPALAKGIKERKLFPNIAEAMERSDIVLINGEGSLMQDRGVGKLKLLFAYTAKEAFGKPTAIVNHTADFRNPALRRVAARVYPVLDDIVVREAHSMQMAKQIRPQDRLDFAADAAFLWSPASELMAKEEYSARHMGSEQSPHDASSMRGFDPAGSYICIGGSSAFSGKEGRFEELREAYRRLCGELGRIAPVVVTASSAPDEQILRPLADELRLPYLGLSTEIQQAVDVLGRAKAYVGGRWHPGILALTGGTPVVSFSANSDFKSRGLTELAGLAQDPIQASSIQGHLDTIVETTRAYVTEGEALRTRIKDRVAQLTATCRRNVRLVQEHAST</sequence>
<proteinExistence type="predicted"/>
<evidence type="ECO:0000313" key="2">
    <source>
        <dbReference type="EMBL" id="MEJ5095586.1"/>
    </source>
</evidence>
<accession>A0ABU8Q7S1</accession>
<dbReference type="PANTHER" id="PTHR36836">
    <property type="entry name" value="COLANIC ACID BIOSYNTHESIS PROTEIN WCAK"/>
    <property type="match status" value="1"/>
</dbReference>
<dbReference type="EMBL" id="JBBGZA010000001">
    <property type="protein sequence ID" value="MEJ5095586.1"/>
    <property type="molecule type" value="Genomic_DNA"/>
</dbReference>
<keyword evidence="2" id="KW-0328">Glycosyltransferase</keyword>
<gene>
    <name evidence="2" type="ORF">WH159_13680</name>
</gene>
<evidence type="ECO:0000259" key="1">
    <source>
        <dbReference type="Pfam" id="PF04230"/>
    </source>
</evidence>
<dbReference type="Proteomes" id="UP001380365">
    <property type="component" value="Unassembled WGS sequence"/>
</dbReference>
<dbReference type="PANTHER" id="PTHR36836:SF1">
    <property type="entry name" value="COLANIC ACID BIOSYNTHESIS PROTEIN WCAK"/>
    <property type="match status" value="1"/>
</dbReference>
<evidence type="ECO:0000313" key="3">
    <source>
        <dbReference type="Proteomes" id="UP001380365"/>
    </source>
</evidence>
<feature type="domain" description="Polysaccharide pyruvyl transferase" evidence="1">
    <location>
        <begin position="95"/>
        <end position="362"/>
    </location>
</feature>
<organism evidence="2 3">
    <name type="scientific">Sphingomonas molluscorum</name>
    <dbReference type="NCBI Taxonomy" id="418184"/>
    <lineage>
        <taxon>Bacteria</taxon>
        <taxon>Pseudomonadati</taxon>
        <taxon>Pseudomonadota</taxon>
        <taxon>Alphaproteobacteria</taxon>
        <taxon>Sphingomonadales</taxon>
        <taxon>Sphingomonadaceae</taxon>
        <taxon>Sphingomonas</taxon>
    </lineage>
</organism>
<dbReference type="EC" id="2.4.-.-" evidence="2"/>
<keyword evidence="3" id="KW-1185">Reference proteome</keyword>
<comment type="caution">
    <text evidence="2">The sequence shown here is derived from an EMBL/GenBank/DDBJ whole genome shotgun (WGS) entry which is preliminary data.</text>
</comment>
<dbReference type="GO" id="GO:0016757">
    <property type="term" value="F:glycosyltransferase activity"/>
    <property type="evidence" value="ECO:0007669"/>
    <property type="project" value="UniProtKB-KW"/>
</dbReference>
<dbReference type="RefSeq" id="WP_132882184.1">
    <property type="nucleotide sequence ID" value="NZ_JBBGZA010000001.1"/>
</dbReference>